<feature type="non-terminal residue" evidence="3">
    <location>
        <position position="1"/>
    </location>
</feature>
<dbReference type="PROSITE" id="PS51734">
    <property type="entry name" value="SAM_MPBQ_MSBQ_MT"/>
    <property type="match status" value="1"/>
</dbReference>
<dbReference type="Proteomes" id="UP000485058">
    <property type="component" value="Unassembled WGS sequence"/>
</dbReference>
<dbReference type="InterPro" id="IPR044649">
    <property type="entry name" value="MPBQ/MSBQ_MT"/>
</dbReference>
<evidence type="ECO:0000256" key="1">
    <source>
        <dbReference type="SAM" id="Phobius"/>
    </source>
</evidence>
<keyword evidence="1" id="KW-0812">Transmembrane</keyword>
<keyword evidence="1" id="KW-0472">Membrane</keyword>
<sequence length="110" mass="12641">MLFPTEEEYVEWFTKAGFVDVKIKRIGPSWYRGVRRHGLIMGCSVTGVKPKAGESPLVMGPKEEVSGSMNTNPISFLFRLMLGTAAGFWYFILPVYFYLKNLVWPKNWPM</sequence>
<dbReference type="GO" id="GO:0032259">
    <property type="term" value="P:methylation"/>
    <property type="evidence" value="ECO:0007669"/>
    <property type="project" value="InterPro"/>
</dbReference>
<evidence type="ECO:0000313" key="3">
    <source>
        <dbReference type="EMBL" id="GFH12035.1"/>
    </source>
</evidence>
<dbReference type="InterPro" id="IPR031164">
    <property type="entry name" value="SAM_MPBQ_MSBQ_MT"/>
</dbReference>
<organism evidence="3 4">
    <name type="scientific">Haematococcus lacustris</name>
    <name type="common">Green alga</name>
    <name type="synonym">Haematococcus pluvialis</name>
    <dbReference type="NCBI Taxonomy" id="44745"/>
    <lineage>
        <taxon>Eukaryota</taxon>
        <taxon>Viridiplantae</taxon>
        <taxon>Chlorophyta</taxon>
        <taxon>core chlorophytes</taxon>
        <taxon>Chlorophyceae</taxon>
        <taxon>CS clade</taxon>
        <taxon>Chlamydomonadales</taxon>
        <taxon>Haematococcaceae</taxon>
        <taxon>Haematococcus</taxon>
    </lineage>
</organism>
<comment type="caution">
    <text evidence="3">The sequence shown here is derived from an EMBL/GenBank/DDBJ whole genome shotgun (WGS) entry which is preliminary data.</text>
</comment>
<dbReference type="PANTHER" id="PTHR44516">
    <property type="entry name" value="2-METHYL-6-PHYTYL-1,4-HYDROQUINONE METHYLTRANSFERASE, CHLOROPLASTIC"/>
    <property type="match status" value="1"/>
</dbReference>
<gene>
    <name evidence="3" type="ORF">HaLaN_07657</name>
</gene>
<dbReference type="EMBL" id="BLLF01000461">
    <property type="protein sequence ID" value="GFH12035.1"/>
    <property type="molecule type" value="Genomic_DNA"/>
</dbReference>
<feature type="transmembrane region" description="Helical" evidence="1">
    <location>
        <begin position="76"/>
        <end position="99"/>
    </location>
</feature>
<dbReference type="GO" id="GO:0051741">
    <property type="term" value="F:2-methyl-6-phytyl-1,4-benzoquinone methyltransferase activity"/>
    <property type="evidence" value="ECO:0007669"/>
    <property type="project" value="InterPro"/>
</dbReference>
<proteinExistence type="predicted"/>
<evidence type="ECO:0000259" key="2">
    <source>
        <dbReference type="PROSITE" id="PS51734"/>
    </source>
</evidence>
<reference evidence="3 4" key="1">
    <citation type="submission" date="2020-02" db="EMBL/GenBank/DDBJ databases">
        <title>Draft genome sequence of Haematococcus lacustris strain NIES-144.</title>
        <authorList>
            <person name="Morimoto D."/>
            <person name="Nakagawa S."/>
            <person name="Yoshida T."/>
            <person name="Sawayama S."/>
        </authorList>
    </citation>
    <scope>NUCLEOTIDE SEQUENCE [LARGE SCALE GENOMIC DNA]</scope>
    <source>
        <strain evidence="3 4">NIES-144</strain>
    </source>
</reference>
<evidence type="ECO:0000313" key="4">
    <source>
        <dbReference type="Proteomes" id="UP000485058"/>
    </source>
</evidence>
<accession>A0A699YRZ4</accession>
<protein>
    <submittedName>
        <fullName evidence="3">SAM_MPBQ_MSBQ_MT domain-containing protein</fullName>
    </submittedName>
</protein>
<dbReference type="PANTHER" id="PTHR44516:SF11">
    <property type="entry name" value="2-METHYL-6-PHYTYL-1,4-HYDROQUINONE METHYLTRANSFERASE 2, CHLOROPLASTIC"/>
    <property type="match status" value="1"/>
</dbReference>
<name>A0A699YRZ4_HAELA</name>
<dbReference type="AlphaFoldDB" id="A0A699YRZ4"/>
<feature type="domain" description="MPBQ/MBSQ family SAM-binding methyltransferase profile" evidence="2">
    <location>
        <begin position="1"/>
        <end position="46"/>
    </location>
</feature>
<keyword evidence="1" id="KW-1133">Transmembrane helix</keyword>
<keyword evidence="4" id="KW-1185">Reference proteome</keyword>